<dbReference type="EMBL" id="JACCBT010000001">
    <property type="protein sequence ID" value="NYE16256.1"/>
    <property type="molecule type" value="Genomic_DNA"/>
</dbReference>
<feature type="transmembrane region" description="Helical" evidence="1">
    <location>
        <begin position="6"/>
        <end position="29"/>
    </location>
</feature>
<keyword evidence="1" id="KW-0472">Membrane</keyword>
<comment type="caution">
    <text evidence="2">The sequence shown here is derived from an EMBL/GenBank/DDBJ whole genome shotgun (WGS) entry which is preliminary data.</text>
</comment>
<keyword evidence="1" id="KW-0812">Transmembrane</keyword>
<organism evidence="2 3">
    <name type="scientific">Actinomadura citrea</name>
    <dbReference type="NCBI Taxonomy" id="46158"/>
    <lineage>
        <taxon>Bacteria</taxon>
        <taxon>Bacillati</taxon>
        <taxon>Actinomycetota</taxon>
        <taxon>Actinomycetes</taxon>
        <taxon>Streptosporangiales</taxon>
        <taxon>Thermomonosporaceae</taxon>
        <taxon>Actinomadura</taxon>
    </lineage>
</organism>
<proteinExistence type="predicted"/>
<keyword evidence="3" id="KW-1185">Reference proteome</keyword>
<gene>
    <name evidence="2" type="ORF">BJ999_006552</name>
</gene>
<protein>
    <submittedName>
        <fullName evidence="2">Uncharacterized protein</fullName>
    </submittedName>
</protein>
<evidence type="ECO:0000313" key="2">
    <source>
        <dbReference type="EMBL" id="NYE16256.1"/>
    </source>
</evidence>
<sequence length="187" mass="21111">MAATWSLNITTASAVATTLLGVIVGGLVSGRAQARHWTRDHEMEACALLLRESSNILIELAAMNGRRLHPPPGEIRPVPGLRSEIDWRPWNEALAMVNLIANDQVVQAAHLIDAEIWPVHLKIKAEMLQGDDWFPLRDQIEHRRHEFINVARRQLGATGRPLRRISGRPELNDPVWELRRPGRDSTE</sequence>
<evidence type="ECO:0000313" key="3">
    <source>
        <dbReference type="Proteomes" id="UP000591272"/>
    </source>
</evidence>
<reference evidence="2 3" key="1">
    <citation type="submission" date="2020-07" db="EMBL/GenBank/DDBJ databases">
        <title>Sequencing the genomes of 1000 actinobacteria strains.</title>
        <authorList>
            <person name="Klenk H.-P."/>
        </authorList>
    </citation>
    <scope>NUCLEOTIDE SEQUENCE [LARGE SCALE GENOMIC DNA]</scope>
    <source>
        <strain evidence="2 3">DSM 43461</strain>
    </source>
</reference>
<evidence type="ECO:0000256" key="1">
    <source>
        <dbReference type="SAM" id="Phobius"/>
    </source>
</evidence>
<accession>A0A7Y9GH47</accession>
<dbReference type="Proteomes" id="UP000591272">
    <property type="component" value="Unassembled WGS sequence"/>
</dbReference>
<dbReference type="RefSeq" id="WP_179836826.1">
    <property type="nucleotide sequence ID" value="NZ_BMRD01000042.1"/>
</dbReference>
<name>A0A7Y9GH47_9ACTN</name>
<dbReference type="AlphaFoldDB" id="A0A7Y9GH47"/>
<keyword evidence="1" id="KW-1133">Transmembrane helix</keyword>